<accession>A0A8C5PD17</accession>
<dbReference type="GO" id="GO:0003676">
    <property type="term" value="F:nucleic acid binding"/>
    <property type="evidence" value="ECO:0007669"/>
    <property type="project" value="InterPro"/>
</dbReference>
<dbReference type="PANTHER" id="PTHR15503">
    <property type="entry name" value="LDOC1 RELATED"/>
    <property type="match status" value="1"/>
</dbReference>
<evidence type="ECO:0000313" key="4">
    <source>
        <dbReference type="Proteomes" id="UP000694569"/>
    </source>
</evidence>
<feature type="region of interest" description="Disordered" evidence="1">
    <location>
        <begin position="247"/>
        <end position="274"/>
    </location>
</feature>
<keyword evidence="4" id="KW-1185">Reference proteome</keyword>
<dbReference type="SUPFAM" id="SSF57756">
    <property type="entry name" value="Retrovirus zinc finger-like domains"/>
    <property type="match status" value="1"/>
</dbReference>
<organism evidence="3 4">
    <name type="scientific">Leptobrachium leishanense</name>
    <name type="common">Leishan spiny toad</name>
    <dbReference type="NCBI Taxonomy" id="445787"/>
    <lineage>
        <taxon>Eukaryota</taxon>
        <taxon>Metazoa</taxon>
        <taxon>Chordata</taxon>
        <taxon>Craniata</taxon>
        <taxon>Vertebrata</taxon>
        <taxon>Euteleostomi</taxon>
        <taxon>Amphibia</taxon>
        <taxon>Batrachia</taxon>
        <taxon>Anura</taxon>
        <taxon>Pelobatoidea</taxon>
        <taxon>Megophryidae</taxon>
        <taxon>Leptobrachium</taxon>
    </lineage>
</organism>
<dbReference type="CDD" id="cd00303">
    <property type="entry name" value="retropepsin_like"/>
    <property type="match status" value="1"/>
</dbReference>
<dbReference type="InterPro" id="IPR036875">
    <property type="entry name" value="Znf_CCHC_sf"/>
</dbReference>
<evidence type="ECO:0000256" key="1">
    <source>
        <dbReference type="SAM" id="MobiDB-lite"/>
    </source>
</evidence>
<evidence type="ECO:0000313" key="3">
    <source>
        <dbReference type="Ensembl" id="ENSLLEP00000014058.1"/>
    </source>
</evidence>
<dbReference type="InterPro" id="IPR005162">
    <property type="entry name" value="Retrotrans_gag_dom"/>
</dbReference>
<dbReference type="Ensembl" id="ENSLLET00000014611.1">
    <property type="protein sequence ID" value="ENSLLEP00000014058.1"/>
    <property type="gene ID" value="ENSLLEG00000008913.1"/>
</dbReference>
<evidence type="ECO:0000259" key="2">
    <source>
        <dbReference type="Pfam" id="PF03732"/>
    </source>
</evidence>
<dbReference type="GeneTree" id="ENSGT00950000183173"/>
<sequence length="410" mass="46343">MDLAGTAQQLSGLESRLEDQDHRLDQFAQALQTLLNRTAPTPVEVLPPVNPPPSEPFSVPTSSPNLLPPVRYGGDPNACRGFLNQISIHFELTPWSYPTDRAKIAFVINHLTDKALRWANPLWETDKPIVYNYREFMSAFRRVFDPPGRKTNAAKSLLRLRQGTKSLGDYALEFRSLASELNWNNEALVAVFSEGLNDELQDEVAARDLPEELEDLITYLSYIDERLRHRRNTKDRSKKPLVRPLPRFSVPLLPESHPPPEPMQLDSTKLPDSERQRRRREGLCLYCGLGGHLLKGCPKRPQGPPGNSCLSAFRGQLLGTFPSSPKLENRLRVPVTLSWESSRNPVQLYALVDSGAADNFIDIGFARKHAIPLVEKKTPLLVQAIDGRPLETPFCFVRNSEHFCWDRTLS</sequence>
<dbReference type="OrthoDB" id="5151719at2759"/>
<dbReference type="Pfam" id="PF03732">
    <property type="entry name" value="Retrotrans_gag"/>
    <property type="match status" value="1"/>
</dbReference>
<dbReference type="InterPro" id="IPR032567">
    <property type="entry name" value="RTL1-rel"/>
</dbReference>
<reference evidence="3" key="2">
    <citation type="submission" date="2025-09" db="UniProtKB">
        <authorList>
            <consortium name="Ensembl"/>
        </authorList>
    </citation>
    <scope>IDENTIFICATION</scope>
</reference>
<reference evidence="3" key="1">
    <citation type="submission" date="2025-08" db="UniProtKB">
        <authorList>
            <consortium name="Ensembl"/>
        </authorList>
    </citation>
    <scope>IDENTIFICATION</scope>
</reference>
<dbReference type="PANTHER" id="PTHR15503:SF22">
    <property type="entry name" value="TRANSPOSON TY3-I GAG POLYPROTEIN"/>
    <property type="match status" value="1"/>
</dbReference>
<dbReference type="GO" id="GO:0008270">
    <property type="term" value="F:zinc ion binding"/>
    <property type="evidence" value="ECO:0007669"/>
    <property type="project" value="InterPro"/>
</dbReference>
<proteinExistence type="predicted"/>
<dbReference type="AlphaFoldDB" id="A0A8C5PD17"/>
<feature type="domain" description="Retrotransposon gag" evidence="2">
    <location>
        <begin position="106"/>
        <end position="198"/>
    </location>
</feature>
<protein>
    <recommendedName>
        <fullName evidence="2">Retrotransposon gag domain-containing protein</fullName>
    </recommendedName>
</protein>
<dbReference type="Proteomes" id="UP000694569">
    <property type="component" value="Unplaced"/>
</dbReference>
<name>A0A8C5PD17_9ANUR</name>